<sequence length="68" mass="7928">MSVKKSLSKKIFQTKSKNTSQYYILKFDLMKKGSCMVQLPFMIHYLNVILPHRQAPCKGQPQHLIFQG</sequence>
<proteinExistence type="predicted"/>
<evidence type="ECO:0000313" key="2">
    <source>
        <dbReference type="Proteomes" id="UP000186106"/>
    </source>
</evidence>
<dbReference type="AlphaFoldDB" id="A0A1N7I8A3"/>
<gene>
    <name evidence="1" type="ORF">SAMN05421768_103236</name>
</gene>
<evidence type="ECO:0000313" key="1">
    <source>
        <dbReference type="EMBL" id="SIS33301.1"/>
    </source>
</evidence>
<reference evidence="1 2" key="1">
    <citation type="submission" date="2017-01" db="EMBL/GenBank/DDBJ databases">
        <authorList>
            <person name="Mah S.A."/>
            <person name="Swanson W.J."/>
            <person name="Moy G.W."/>
            <person name="Vacquier V.D."/>
        </authorList>
    </citation>
    <scope>NUCLEOTIDE SEQUENCE [LARGE SCALE GENOMIC DNA]</scope>
    <source>
        <strain evidence="1 2">DSM 16927</strain>
    </source>
</reference>
<dbReference type="Proteomes" id="UP000186106">
    <property type="component" value="Unassembled WGS sequence"/>
</dbReference>
<name>A0A1N7I8A3_9FLAO</name>
<accession>A0A1N7I8A3</accession>
<protein>
    <submittedName>
        <fullName evidence="1">Uncharacterized protein</fullName>
    </submittedName>
</protein>
<organism evidence="1 2">
    <name type="scientific">Chryseobacterium joostei</name>
    <dbReference type="NCBI Taxonomy" id="112234"/>
    <lineage>
        <taxon>Bacteria</taxon>
        <taxon>Pseudomonadati</taxon>
        <taxon>Bacteroidota</taxon>
        <taxon>Flavobacteriia</taxon>
        <taxon>Flavobacteriales</taxon>
        <taxon>Weeksellaceae</taxon>
        <taxon>Chryseobacterium group</taxon>
        <taxon>Chryseobacterium</taxon>
    </lineage>
</organism>
<dbReference type="EMBL" id="FTNZ01000003">
    <property type="protein sequence ID" value="SIS33301.1"/>
    <property type="molecule type" value="Genomic_DNA"/>
</dbReference>